<feature type="compositionally biased region" description="Basic residues" evidence="1">
    <location>
        <begin position="488"/>
        <end position="499"/>
    </location>
</feature>
<dbReference type="Gene3D" id="1.25.10.10">
    <property type="entry name" value="Leucine-rich Repeat Variant"/>
    <property type="match status" value="1"/>
</dbReference>
<dbReference type="InterPro" id="IPR016024">
    <property type="entry name" value="ARM-type_fold"/>
</dbReference>
<protein>
    <submittedName>
        <fullName evidence="2">HEAT repeat protein</fullName>
    </submittedName>
</protein>
<dbReference type="STRING" id="1218598.LEP1GSC060_3355"/>
<accession>N1WD51</accession>
<dbReference type="AlphaFoldDB" id="N1WD51"/>
<dbReference type="Pfam" id="PF13646">
    <property type="entry name" value="HEAT_2"/>
    <property type="match status" value="1"/>
</dbReference>
<sequence length="533" mass="60501">MLKRNSILGFRQAFRVFVNHACHGKKQEKSEKSVELMNSILAKNLNRQRHPMFSFSKLQNLSLYVIFLSSLNFAGLKAESFSKLFQDQSFFQRTDASENSTENSEPEEESSANENTSGSLNIDDPRNLTEESDGISSYEKRKRKDLTPKERQEIEYDLLIKKGILTVFRAEAEKRYKVLDRMALTHPIPRVRAAAVLAIGRMGKGGVKTLHHVIERDGEAVRQAAYKALADIGSPSSLDYFFNGIKSNDPDIQFSSWRGMGKTKDPSARDILLRQGIRSSRREIVKASILGLAAFQINEDLKLFKTYLNSDDPELQKIAIEALGVHKTRASLRILEQTLETKPQYVKDIIEAIGQNTSLYGTYSFIRILENSTSDELSQRILAQLHLRKAFYQFGTVNMEGASSQENPYPTSRKLRSLSAGEAGKILKKSDRRFIQKVGDKFAEDHYYLLLLESKNPESYYETFESWVFGGYLKIRTIVPPPKEMGKGIKRGKRFKRKPNNFTPASEMEETDPISPSNQNTEPSAEEGPPLEN</sequence>
<evidence type="ECO:0000313" key="2">
    <source>
        <dbReference type="EMBL" id="EMY76860.1"/>
    </source>
</evidence>
<gene>
    <name evidence="2" type="ORF">LEP1GSC060_3355</name>
</gene>
<feature type="region of interest" description="Disordered" evidence="1">
    <location>
        <begin position="484"/>
        <end position="533"/>
    </location>
</feature>
<feature type="compositionally biased region" description="Polar residues" evidence="1">
    <location>
        <begin position="514"/>
        <end position="523"/>
    </location>
</feature>
<organism evidence="2 3">
    <name type="scientific">Leptospira weilii serovar Ranarum str. ICFT</name>
    <dbReference type="NCBI Taxonomy" id="1218598"/>
    <lineage>
        <taxon>Bacteria</taxon>
        <taxon>Pseudomonadati</taxon>
        <taxon>Spirochaetota</taxon>
        <taxon>Spirochaetia</taxon>
        <taxon>Leptospirales</taxon>
        <taxon>Leptospiraceae</taxon>
        <taxon>Leptospira</taxon>
    </lineage>
</organism>
<proteinExistence type="predicted"/>
<keyword evidence="3" id="KW-1185">Reference proteome</keyword>
<comment type="caution">
    <text evidence="2">The sequence shown here is derived from an EMBL/GenBank/DDBJ whole genome shotgun (WGS) entry which is preliminary data.</text>
</comment>
<evidence type="ECO:0000313" key="3">
    <source>
        <dbReference type="Proteomes" id="UP000012313"/>
    </source>
</evidence>
<reference evidence="2" key="1">
    <citation type="submission" date="2013-03" db="EMBL/GenBank/DDBJ databases">
        <authorList>
            <person name="Harkins D.M."/>
            <person name="Durkin A.S."/>
            <person name="Brinkac L.M."/>
            <person name="Haft D.H."/>
            <person name="Selengut J.D."/>
            <person name="Sanka R."/>
            <person name="DePew J."/>
            <person name="Purushe J."/>
            <person name="Hartskeerl R.A."/>
            <person name="Ahmed A."/>
            <person name="van der Linden H."/>
            <person name="Goris M.G.A."/>
            <person name="Vinetz J.M."/>
            <person name="Sutton G.G."/>
            <person name="Nierman W.C."/>
            <person name="Fouts D.E."/>
        </authorList>
    </citation>
    <scope>NUCLEOTIDE SEQUENCE [LARGE SCALE GENOMIC DNA]</scope>
    <source>
        <strain evidence="2">ICFT</strain>
    </source>
</reference>
<dbReference type="EMBL" id="AOHC02000041">
    <property type="protein sequence ID" value="EMY76860.1"/>
    <property type="molecule type" value="Genomic_DNA"/>
</dbReference>
<evidence type="ECO:0000256" key="1">
    <source>
        <dbReference type="SAM" id="MobiDB-lite"/>
    </source>
</evidence>
<dbReference type="Proteomes" id="UP000012313">
    <property type="component" value="Unassembled WGS sequence"/>
</dbReference>
<dbReference type="InterPro" id="IPR011989">
    <property type="entry name" value="ARM-like"/>
</dbReference>
<dbReference type="SUPFAM" id="SSF48371">
    <property type="entry name" value="ARM repeat"/>
    <property type="match status" value="1"/>
</dbReference>
<feature type="region of interest" description="Disordered" evidence="1">
    <location>
        <begin position="95"/>
        <end position="146"/>
    </location>
</feature>
<name>N1WD51_9LEPT</name>